<evidence type="ECO:0000256" key="1">
    <source>
        <dbReference type="SAM" id="Phobius"/>
    </source>
</evidence>
<protein>
    <submittedName>
        <fullName evidence="2">Uncharacterized protein</fullName>
    </submittedName>
</protein>
<dbReference type="PANTHER" id="PTHR34208:SF5">
    <property type="entry name" value="OS01G0144000 PROTEIN"/>
    <property type="match status" value="1"/>
</dbReference>
<evidence type="ECO:0000313" key="2">
    <source>
        <dbReference type="EMBL" id="KMZ64993.1"/>
    </source>
</evidence>
<keyword evidence="3" id="KW-1185">Reference proteome</keyword>
<comment type="caution">
    <text evidence="2">The sequence shown here is derived from an EMBL/GenBank/DDBJ whole genome shotgun (WGS) entry which is preliminary data.</text>
</comment>
<accession>A0A0K9P7K1</accession>
<reference evidence="3" key="1">
    <citation type="journal article" date="2016" name="Nature">
        <title>The genome of the seagrass Zostera marina reveals angiosperm adaptation to the sea.</title>
        <authorList>
            <person name="Olsen J.L."/>
            <person name="Rouze P."/>
            <person name="Verhelst B."/>
            <person name="Lin Y.-C."/>
            <person name="Bayer T."/>
            <person name="Collen J."/>
            <person name="Dattolo E."/>
            <person name="De Paoli E."/>
            <person name="Dittami S."/>
            <person name="Maumus F."/>
            <person name="Michel G."/>
            <person name="Kersting A."/>
            <person name="Lauritano C."/>
            <person name="Lohaus R."/>
            <person name="Toepel M."/>
            <person name="Tonon T."/>
            <person name="Vanneste K."/>
            <person name="Amirebrahimi M."/>
            <person name="Brakel J."/>
            <person name="Bostroem C."/>
            <person name="Chovatia M."/>
            <person name="Grimwood J."/>
            <person name="Jenkins J.W."/>
            <person name="Jueterbock A."/>
            <person name="Mraz A."/>
            <person name="Stam W.T."/>
            <person name="Tice H."/>
            <person name="Bornberg-Bauer E."/>
            <person name="Green P.J."/>
            <person name="Pearson G.A."/>
            <person name="Procaccini G."/>
            <person name="Duarte C.M."/>
            <person name="Schmutz J."/>
            <person name="Reusch T.B.H."/>
            <person name="Van de Peer Y."/>
        </authorList>
    </citation>
    <scope>NUCLEOTIDE SEQUENCE [LARGE SCALE GENOMIC DNA]</scope>
    <source>
        <strain evidence="3">cv. Finnish</strain>
    </source>
</reference>
<dbReference type="Proteomes" id="UP000036987">
    <property type="component" value="Unassembled WGS sequence"/>
</dbReference>
<keyword evidence="1" id="KW-0472">Membrane</keyword>
<keyword evidence="1" id="KW-1133">Transmembrane helix</keyword>
<gene>
    <name evidence="2" type="ORF">ZOSMA_33G00220</name>
</gene>
<dbReference type="SUPFAM" id="SSF53335">
    <property type="entry name" value="S-adenosyl-L-methionine-dependent methyltransferases"/>
    <property type="match status" value="1"/>
</dbReference>
<dbReference type="PANTHER" id="PTHR34208">
    <property type="entry name" value="S-ADENOSYL-L-METHIONINE-DEPENDENT METHYLTRANSFERASE-RELATED"/>
    <property type="match status" value="1"/>
</dbReference>
<evidence type="ECO:0000313" key="3">
    <source>
        <dbReference type="Proteomes" id="UP000036987"/>
    </source>
</evidence>
<dbReference type="Gene3D" id="3.40.50.150">
    <property type="entry name" value="Vaccinia Virus protein VP39"/>
    <property type="match status" value="1"/>
</dbReference>
<dbReference type="InterPro" id="IPR029063">
    <property type="entry name" value="SAM-dependent_MTases_sf"/>
</dbReference>
<keyword evidence="1" id="KW-0812">Transmembrane</keyword>
<organism evidence="2 3">
    <name type="scientific">Zostera marina</name>
    <name type="common">Eelgrass</name>
    <dbReference type="NCBI Taxonomy" id="29655"/>
    <lineage>
        <taxon>Eukaryota</taxon>
        <taxon>Viridiplantae</taxon>
        <taxon>Streptophyta</taxon>
        <taxon>Embryophyta</taxon>
        <taxon>Tracheophyta</taxon>
        <taxon>Spermatophyta</taxon>
        <taxon>Magnoliopsida</taxon>
        <taxon>Liliopsida</taxon>
        <taxon>Zosteraceae</taxon>
        <taxon>Zostera</taxon>
    </lineage>
</organism>
<dbReference type="InterPro" id="IPR044689">
    <property type="entry name" value="CGR2/3"/>
</dbReference>
<dbReference type="OrthoDB" id="745247at2759"/>
<feature type="transmembrane region" description="Helical" evidence="1">
    <location>
        <begin position="35"/>
        <end position="54"/>
    </location>
</feature>
<sequence length="271" mass="30330">MSKRGFSHSTERFGENPKLLFPSLSSPHKIHTSSLLSVFSLVALAGFFLVAYFYSVLSGVFFYREPASTHGVLSCSDEVGKTITFLRKAYAGKLQKVLHVGPDSCRTIDKLSKEGGTEAWGIEPYDLDWGGDDTNVSGNCKTLIYRGIVRVADIKFPLPYKSNSFSLVIVSDALDYLSIKYLNKTLPDLARLSIGGGLVVFSGNPGQQRLEVLEVTKLKSKPKLRSWSWWMLFFTNNKLEENQEAAKLFNQAATQAFYKPTCQIFHLRSFD</sequence>
<dbReference type="EMBL" id="LFYR01001077">
    <property type="protein sequence ID" value="KMZ64993.1"/>
    <property type="molecule type" value="Genomic_DNA"/>
</dbReference>
<name>A0A0K9P7K1_ZOSMR</name>
<dbReference type="OMA" id="RPACQVF"/>
<dbReference type="GO" id="GO:0045488">
    <property type="term" value="P:pectin metabolic process"/>
    <property type="evidence" value="ECO:0007669"/>
    <property type="project" value="InterPro"/>
</dbReference>
<proteinExistence type="predicted"/>
<dbReference type="AlphaFoldDB" id="A0A0K9P7K1"/>
<dbReference type="GO" id="GO:0008168">
    <property type="term" value="F:methyltransferase activity"/>
    <property type="evidence" value="ECO:0007669"/>
    <property type="project" value="InterPro"/>
</dbReference>